<feature type="repeat" description="ANK" evidence="3">
    <location>
        <begin position="35"/>
        <end position="67"/>
    </location>
</feature>
<reference evidence="5 6" key="1">
    <citation type="submission" date="2022-05" db="EMBL/GenBank/DDBJ databases">
        <authorList>
            <consortium name="Genoscope - CEA"/>
            <person name="William W."/>
        </authorList>
    </citation>
    <scope>NUCLEOTIDE SEQUENCE [LARGE SCALE GENOMIC DNA]</scope>
</reference>
<dbReference type="Gene3D" id="1.25.40.20">
    <property type="entry name" value="Ankyrin repeat-containing domain"/>
    <property type="match status" value="1"/>
</dbReference>
<accession>A0ABN8N2A1</accession>
<dbReference type="SUPFAM" id="SSF48403">
    <property type="entry name" value="Ankyrin repeat"/>
    <property type="match status" value="1"/>
</dbReference>
<dbReference type="PROSITE" id="PS50297">
    <property type="entry name" value="ANK_REP_REGION"/>
    <property type="match status" value="2"/>
</dbReference>
<gene>
    <name evidence="5" type="ORF">PLOB_00039333</name>
</gene>
<proteinExistence type="predicted"/>
<keyword evidence="1" id="KW-0677">Repeat</keyword>
<feature type="compositionally biased region" description="Polar residues" evidence="4">
    <location>
        <begin position="322"/>
        <end position="336"/>
    </location>
</feature>
<evidence type="ECO:0000256" key="1">
    <source>
        <dbReference type="ARBA" id="ARBA00022737"/>
    </source>
</evidence>
<keyword evidence="2 3" id="KW-0040">ANK repeat</keyword>
<feature type="compositionally biased region" description="Basic residues" evidence="4">
    <location>
        <begin position="268"/>
        <end position="282"/>
    </location>
</feature>
<keyword evidence="6" id="KW-1185">Reference proteome</keyword>
<dbReference type="Pfam" id="PF12796">
    <property type="entry name" value="Ank_2"/>
    <property type="match status" value="1"/>
</dbReference>
<organism evidence="5 6">
    <name type="scientific">Porites lobata</name>
    <dbReference type="NCBI Taxonomy" id="104759"/>
    <lineage>
        <taxon>Eukaryota</taxon>
        <taxon>Metazoa</taxon>
        <taxon>Cnidaria</taxon>
        <taxon>Anthozoa</taxon>
        <taxon>Hexacorallia</taxon>
        <taxon>Scleractinia</taxon>
        <taxon>Fungiina</taxon>
        <taxon>Poritidae</taxon>
        <taxon>Porites</taxon>
    </lineage>
</organism>
<evidence type="ECO:0000256" key="2">
    <source>
        <dbReference type="ARBA" id="ARBA00023043"/>
    </source>
</evidence>
<feature type="compositionally biased region" description="Basic and acidic residues" evidence="4">
    <location>
        <begin position="337"/>
        <end position="365"/>
    </location>
</feature>
<feature type="compositionally biased region" description="Low complexity" evidence="4">
    <location>
        <begin position="304"/>
        <end position="313"/>
    </location>
</feature>
<name>A0ABN8N2A1_9CNID</name>
<dbReference type="InterPro" id="IPR002110">
    <property type="entry name" value="Ankyrin_rpt"/>
</dbReference>
<comment type="caution">
    <text evidence="5">The sequence shown here is derived from an EMBL/GenBank/DDBJ whole genome shotgun (WGS) entry which is preliminary data.</text>
</comment>
<evidence type="ECO:0000256" key="4">
    <source>
        <dbReference type="SAM" id="MobiDB-lite"/>
    </source>
</evidence>
<dbReference type="SMART" id="SM00248">
    <property type="entry name" value="ANK"/>
    <property type="match status" value="2"/>
</dbReference>
<dbReference type="InterPro" id="IPR036770">
    <property type="entry name" value="Ankyrin_rpt-contain_sf"/>
</dbReference>
<evidence type="ECO:0000256" key="3">
    <source>
        <dbReference type="PROSITE-ProRule" id="PRU00023"/>
    </source>
</evidence>
<dbReference type="Proteomes" id="UP001159405">
    <property type="component" value="Unassembled WGS sequence"/>
</dbReference>
<dbReference type="PANTHER" id="PTHR24171">
    <property type="entry name" value="ANKYRIN REPEAT DOMAIN-CONTAINING PROTEIN 39-RELATED"/>
    <property type="match status" value="1"/>
</dbReference>
<evidence type="ECO:0000313" key="5">
    <source>
        <dbReference type="EMBL" id="CAH3038626.1"/>
    </source>
</evidence>
<dbReference type="EMBL" id="CALNXK010000006">
    <property type="protein sequence ID" value="CAH3038626.1"/>
    <property type="molecule type" value="Genomic_DNA"/>
</dbReference>
<evidence type="ECO:0000313" key="6">
    <source>
        <dbReference type="Proteomes" id="UP001159405"/>
    </source>
</evidence>
<sequence>MSAVFHQAVFEGDTTKVKFILKYGQGIRVNQPNKYGLTALQQACIDGNLSLANFLLERGADLKTVDSNGRSALHLAAERGHLDVVSLLVNSACADVNARNSNGEKPVDVAKNEQIRALLSQAMLSENFKQKCSLAQGCEDSYGFKNVPGWRYSISSTSTDSGVSEDSSYSHDSGFESRYPSRYFKTSSFNEERSEQISDYYITDCNRDQTPDQGELIYTRRVEPVVSHSTLTKSHSFTGTRHEYSAKLENRSEWGENSAFGSPDRYQRRQPRNRRDPARRKTVTFGENASYFISAREEQQYPRSHSLSIPSSSGNRYPSFETWVTSATPPQPNSSRRLSEERQPTTASSDKEKIGNAEKRENIPRKERKLKKHILPSFLEKYVH</sequence>
<dbReference type="PROSITE" id="PS50088">
    <property type="entry name" value="ANK_REPEAT"/>
    <property type="match status" value="2"/>
</dbReference>
<dbReference type="PANTHER" id="PTHR24171:SF8">
    <property type="entry name" value="BRCA1-ASSOCIATED RING DOMAIN PROTEIN 1"/>
    <property type="match status" value="1"/>
</dbReference>
<feature type="repeat" description="ANK" evidence="3">
    <location>
        <begin position="68"/>
        <end position="101"/>
    </location>
</feature>
<protein>
    <submittedName>
        <fullName evidence="5">Uncharacterized protein</fullName>
    </submittedName>
</protein>
<feature type="region of interest" description="Disordered" evidence="4">
    <location>
        <begin position="254"/>
        <end position="370"/>
    </location>
</feature>